<proteinExistence type="predicted"/>
<organism evidence="1 2">
    <name type="scientific">Massilia orientalis</name>
    <dbReference type="NCBI Taxonomy" id="3050128"/>
    <lineage>
        <taxon>Bacteria</taxon>
        <taxon>Pseudomonadati</taxon>
        <taxon>Pseudomonadota</taxon>
        <taxon>Betaproteobacteria</taxon>
        <taxon>Burkholderiales</taxon>
        <taxon>Oxalobacteraceae</taxon>
        <taxon>Telluria group</taxon>
        <taxon>Massilia</taxon>
    </lineage>
</organism>
<dbReference type="EMBL" id="JASNRB020000015">
    <property type="protein sequence ID" value="MFJ1470619.1"/>
    <property type="molecule type" value="Genomic_DNA"/>
</dbReference>
<evidence type="ECO:0000313" key="1">
    <source>
        <dbReference type="EMBL" id="MFJ1470619.1"/>
    </source>
</evidence>
<gene>
    <name evidence="1" type="ORF">QPK29_023120</name>
</gene>
<reference evidence="1" key="1">
    <citation type="submission" date="2024-11" db="EMBL/GenBank/DDBJ databases">
        <title>Description of Massilia orientalis sp. nov., isolated from rhizosphere soil of Ageratina adenophora.</title>
        <authorList>
            <person name="Wang Y."/>
        </authorList>
    </citation>
    <scope>NUCLEOTIDE SEQUENCE</scope>
    <source>
        <strain evidence="1">YIM B02787</strain>
    </source>
</reference>
<dbReference type="Proteomes" id="UP001168096">
    <property type="component" value="Unassembled WGS sequence"/>
</dbReference>
<name>A0ACC7MG86_9BURK</name>
<protein>
    <submittedName>
        <fullName evidence="1">Uncharacterized protein</fullName>
    </submittedName>
</protein>
<sequence length="41" mass="4590">MSLVRQMYRHAWAVALGRTGVPPLAMAWLVICYLLSCRLAA</sequence>
<accession>A0ACC7MG86</accession>
<evidence type="ECO:0000313" key="2">
    <source>
        <dbReference type="Proteomes" id="UP001168096"/>
    </source>
</evidence>
<comment type="caution">
    <text evidence="1">The sequence shown here is derived from an EMBL/GenBank/DDBJ whole genome shotgun (WGS) entry which is preliminary data.</text>
</comment>
<keyword evidence="2" id="KW-1185">Reference proteome</keyword>